<keyword evidence="7" id="KW-1185">Reference proteome</keyword>
<dbReference type="Gene3D" id="1.20.1250.20">
    <property type="entry name" value="MFS general substrate transporter like domains"/>
    <property type="match status" value="2"/>
</dbReference>
<evidence type="ECO:0000256" key="2">
    <source>
        <dbReference type="ARBA" id="ARBA00006727"/>
    </source>
</evidence>
<feature type="transmembrane region" description="Helical" evidence="4">
    <location>
        <begin position="81"/>
        <end position="101"/>
    </location>
</feature>
<feature type="transmembrane region" description="Helical" evidence="4">
    <location>
        <begin position="232"/>
        <end position="253"/>
    </location>
</feature>
<reference evidence="6 7" key="1">
    <citation type="journal article" date="2023" name="G3 (Bethesda)">
        <title>A chromosome-level genome assembly of Zasmidium syzygii isolated from banana leaves.</title>
        <authorList>
            <person name="van Westerhoven A.C."/>
            <person name="Mehrabi R."/>
            <person name="Talebi R."/>
            <person name="Steentjes M.B.F."/>
            <person name="Corcolon B."/>
            <person name="Chong P.A."/>
            <person name="Kema G.H.J."/>
            <person name="Seidl M.F."/>
        </authorList>
    </citation>
    <scope>NUCLEOTIDE SEQUENCE [LARGE SCALE GENOMIC DNA]</scope>
    <source>
        <strain evidence="6 7">P124</strain>
    </source>
</reference>
<feature type="transmembrane region" description="Helical" evidence="4">
    <location>
        <begin position="405"/>
        <end position="424"/>
    </location>
</feature>
<feature type="compositionally biased region" description="Basic and acidic residues" evidence="3">
    <location>
        <begin position="48"/>
        <end position="61"/>
    </location>
</feature>
<feature type="transmembrane region" description="Helical" evidence="4">
    <location>
        <begin position="364"/>
        <end position="384"/>
    </location>
</feature>
<feature type="transmembrane region" description="Helical" evidence="4">
    <location>
        <begin position="274"/>
        <end position="293"/>
    </location>
</feature>
<evidence type="ECO:0000256" key="1">
    <source>
        <dbReference type="ARBA" id="ARBA00004141"/>
    </source>
</evidence>
<feature type="compositionally biased region" description="Low complexity" evidence="3">
    <location>
        <begin position="31"/>
        <end position="41"/>
    </location>
</feature>
<feature type="region of interest" description="Disordered" evidence="3">
    <location>
        <begin position="1"/>
        <end position="66"/>
    </location>
</feature>
<feature type="transmembrane region" description="Helical" evidence="4">
    <location>
        <begin position="172"/>
        <end position="194"/>
    </location>
</feature>
<comment type="caution">
    <text evidence="6">The sequence shown here is derived from an EMBL/GenBank/DDBJ whole genome shotgun (WGS) entry which is preliminary data.</text>
</comment>
<dbReference type="PANTHER" id="PTHR11360">
    <property type="entry name" value="MONOCARBOXYLATE TRANSPORTER"/>
    <property type="match status" value="1"/>
</dbReference>
<feature type="transmembrane region" description="Helical" evidence="4">
    <location>
        <begin position="340"/>
        <end position="358"/>
    </location>
</feature>
<dbReference type="InterPro" id="IPR050327">
    <property type="entry name" value="Proton-linked_MCT"/>
</dbReference>
<feature type="compositionally biased region" description="Basic and acidic residues" evidence="3">
    <location>
        <begin position="1"/>
        <end position="11"/>
    </location>
</feature>
<feature type="compositionally biased region" description="Basic and acidic residues" evidence="3">
    <location>
        <begin position="21"/>
        <end position="30"/>
    </location>
</feature>
<comment type="similarity">
    <text evidence="2">Belongs to the major facilitator superfamily. Monocarboxylate porter (TC 2.A.1.13) family.</text>
</comment>
<proteinExistence type="inferred from homology"/>
<dbReference type="PROSITE" id="PS50850">
    <property type="entry name" value="MFS"/>
    <property type="match status" value="1"/>
</dbReference>
<sequence length="465" mass="49788">MAAEERERKDDADVEVGKTYASDEEKRRSSDWASASNASNDTINALSDEEHAAPTCDKDDASPPSPPDGGLWAWAQVVSGFMLYFNSWGMVTAFGVFQLYYPTTLLRTSTDGTISWIGTMQGFLLAVISIFAGCVLDRGHPKLLIALGTFFVTLGMMTTSACKVYWQFMPAQGICVGIGAGMLFITAVGVIPGWFARRRALATGLSATGSSLGGVVYPIVFHNLEPRIGFGWTLRVMGFIALATCLIALALSTQRTLPPPRPKILDITAFREPLFTLFALVSFTGAMGLYIPFFYITSYTTSTLPSTTGTLSWYMLPILSSGSIVGRILPALLADTYGSLPVLALTTAISAVLAFAWIAVKHSLAGLIVWSLLYGAFSGAFVSLQTPTVASLTSDMRFVGGRMGMNNFCLALGVLVGNPVAGAIGGNRQWWPGVQVFCGASLAAAAGLTWVTWAVKEGRNPLRRR</sequence>
<evidence type="ECO:0000259" key="5">
    <source>
        <dbReference type="PROSITE" id="PS50850"/>
    </source>
</evidence>
<feature type="transmembrane region" description="Helical" evidence="4">
    <location>
        <begin position="313"/>
        <end position="333"/>
    </location>
</feature>
<evidence type="ECO:0000313" key="7">
    <source>
        <dbReference type="Proteomes" id="UP001305779"/>
    </source>
</evidence>
<evidence type="ECO:0000256" key="4">
    <source>
        <dbReference type="SAM" id="Phobius"/>
    </source>
</evidence>
<dbReference type="InterPro" id="IPR036259">
    <property type="entry name" value="MFS_trans_sf"/>
</dbReference>
<feature type="transmembrane region" description="Helical" evidence="4">
    <location>
        <begin position="113"/>
        <end position="136"/>
    </location>
</feature>
<keyword evidence="4" id="KW-0812">Transmembrane</keyword>
<name>A0ABR0E390_ZASCE</name>
<dbReference type="EMBL" id="JAXOVC010000011">
    <property type="protein sequence ID" value="KAK4495855.1"/>
    <property type="molecule type" value="Genomic_DNA"/>
</dbReference>
<dbReference type="PANTHER" id="PTHR11360:SF234">
    <property type="entry name" value="MFS-TYPE TRANSPORTER DBAD-RELATED"/>
    <property type="match status" value="1"/>
</dbReference>
<feature type="transmembrane region" description="Helical" evidence="4">
    <location>
        <begin position="143"/>
        <end position="166"/>
    </location>
</feature>
<evidence type="ECO:0000313" key="6">
    <source>
        <dbReference type="EMBL" id="KAK4495855.1"/>
    </source>
</evidence>
<accession>A0ABR0E390</accession>
<organism evidence="6 7">
    <name type="scientific">Zasmidium cellare</name>
    <name type="common">Wine cellar mold</name>
    <name type="synonym">Racodium cellare</name>
    <dbReference type="NCBI Taxonomy" id="395010"/>
    <lineage>
        <taxon>Eukaryota</taxon>
        <taxon>Fungi</taxon>
        <taxon>Dikarya</taxon>
        <taxon>Ascomycota</taxon>
        <taxon>Pezizomycotina</taxon>
        <taxon>Dothideomycetes</taxon>
        <taxon>Dothideomycetidae</taxon>
        <taxon>Mycosphaerellales</taxon>
        <taxon>Mycosphaerellaceae</taxon>
        <taxon>Zasmidium</taxon>
    </lineage>
</organism>
<dbReference type="SUPFAM" id="SSF103473">
    <property type="entry name" value="MFS general substrate transporter"/>
    <property type="match status" value="1"/>
</dbReference>
<keyword evidence="4" id="KW-1133">Transmembrane helix</keyword>
<dbReference type="Pfam" id="PF07690">
    <property type="entry name" value="MFS_1"/>
    <property type="match status" value="1"/>
</dbReference>
<gene>
    <name evidence="6" type="ORF">PRZ48_013123</name>
</gene>
<feature type="domain" description="Major facilitator superfamily (MFS) profile" evidence="5">
    <location>
        <begin position="274"/>
        <end position="465"/>
    </location>
</feature>
<comment type="subcellular location">
    <subcellularLocation>
        <location evidence="1">Membrane</location>
        <topology evidence="1">Multi-pass membrane protein</topology>
    </subcellularLocation>
</comment>
<dbReference type="InterPro" id="IPR020846">
    <property type="entry name" value="MFS_dom"/>
</dbReference>
<dbReference type="InterPro" id="IPR011701">
    <property type="entry name" value="MFS"/>
</dbReference>
<evidence type="ECO:0000256" key="3">
    <source>
        <dbReference type="SAM" id="MobiDB-lite"/>
    </source>
</evidence>
<feature type="transmembrane region" description="Helical" evidence="4">
    <location>
        <begin position="430"/>
        <end position="455"/>
    </location>
</feature>
<protein>
    <recommendedName>
        <fullName evidence="5">Major facilitator superfamily (MFS) profile domain-containing protein</fullName>
    </recommendedName>
</protein>
<dbReference type="Proteomes" id="UP001305779">
    <property type="component" value="Unassembled WGS sequence"/>
</dbReference>
<feature type="transmembrane region" description="Helical" evidence="4">
    <location>
        <begin position="201"/>
        <end position="220"/>
    </location>
</feature>
<keyword evidence="4" id="KW-0472">Membrane</keyword>